<dbReference type="EMBL" id="BMAO01025620">
    <property type="protein sequence ID" value="GFR03952.1"/>
    <property type="molecule type" value="Genomic_DNA"/>
</dbReference>
<keyword evidence="3" id="KW-1185">Reference proteome</keyword>
<evidence type="ECO:0000313" key="2">
    <source>
        <dbReference type="EMBL" id="GFR03952.1"/>
    </source>
</evidence>
<feature type="region of interest" description="Disordered" evidence="1">
    <location>
        <begin position="219"/>
        <end position="246"/>
    </location>
</feature>
<gene>
    <name evidence="2" type="ORF">TNCT_224071</name>
</gene>
<organism evidence="2 3">
    <name type="scientific">Trichonephila clavata</name>
    <name type="common">Joro spider</name>
    <name type="synonym">Nephila clavata</name>
    <dbReference type="NCBI Taxonomy" id="2740835"/>
    <lineage>
        <taxon>Eukaryota</taxon>
        <taxon>Metazoa</taxon>
        <taxon>Ecdysozoa</taxon>
        <taxon>Arthropoda</taxon>
        <taxon>Chelicerata</taxon>
        <taxon>Arachnida</taxon>
        <taxon>Araneae</taxon>
        <taxon>Araneomorphae</taxon>
        <taxon>Entelegynae</taxon>
        <taxon>Araneoidea</taxon>
        <taxon>Nephilidae</taxon>
        <taxon>Trichonephila</taxon>
    </lineage>
</organism>
<dbReference type="OrthoDB" id="6433091at2759"/>
<name>A0A8X6LD12_TRICU</name>
<feature type="region of interest" description="Disordered" evidence="1">
    <location>
        <begin position="29"/>
        <end position="102"/>
    </location>
</feature>
<proteinExistence type="predicted"/>
<feature type="compositionally biased region" description="Polar residues" evidence="1">
    <location>
        <begin position="46"/>
        <end position="56"/>
    </location>
</feature>
<evidence type="ECO:0000313" key="3">
    <source>
        <dbReference type="Proteomes" id="UP000887116"/>
    </source>
</evidence>
<dbReference type="Proteomes" id="UP000887116">
    <property type="component" value="Unassembled WGS sequence"/>
</dbReference>
<feature type="compositionally biased region" description="Polar residues" evidence="1">
    <location>
        <begin position="64"/>
        <end position="73"/>
    </location>
</feature>
<sequence length="603" mass="67506">MSCPYKYTAGLLKVLEVVRDCNDLDVEGNTHSLVPHQSDVSVPDQGLSSQGYQTPTSERKNDRCSNIAQNSAEMDNKLNPDIVVPESPRSTNPKFPHYTTPTTSTTLNLSLKSFKSNDSVLESQNKTFGSEVASTSAFTTTDKIQHSSVLTNESSILNKNTSSASVNAEYSEKYPNIIVGTLSTNLNSSNPSVSDPNHENHEIPVRKLVEDFKSLNFRLRDSGPSRSQLDGRKRKNEEKKNSVVPHQARAITKRGSGSFENLPKSDPTIQFPFPSNPAYDPFLPLAFQKPCSLKQTKFYEGILEPSTYGTKKPDPQYPLTRSSALHPFVAPHAIIPLQGYNNAACGPNIHTAAQLSQLYSFESGNFNKLYHEAQRCLHRSSTSNPSRLRFVASEEPRYPFTRRGIPEAVRYTMPKTSESCFLGARNFNPTYHRTKHPRGGSYEVQRCRHQGTDTAGFKIAENQLNALSIPSRSYASVATSIIDINWAPSIRGKIIETGRLMLKPSFIPSLSKEMFEKICREGIICEDNGCYYMVFKVNNPSTHGREYHVRYVTSQNLDGTYNFNPDDNGRPTAGVKWLMPSSTHVIMKWLMSLPRPEDMDKIR</sequence>
<comment type="caution">
    <text evidence="2">The sequence shown here is derived from an EMBL/GenBank/DDBJ whole genome shotgun (WGS) entry which is preliminary data.</text>
</comment>
<dbReference type="AlphaFoldDB" id="A0A8X6LD12"/>
<accession>A0A8X6LD12</accession>
<reference evidence="2" key="1">
    <citation type="submission" date="2020-07" db="EMBL/GenBank/DDBJ databases">
        <title>Multicomponent nature underlies the extraordinary mechanical properties of spider dragline silk.</title>
        <authorList>
            <person name="Kono N."/>
            <person name="Nakamura H."/>
            <person name="Mori M."/>
            <person name="Yoshida Y."/>
            <person name="Ohtoshi R."/>
            <person name="Malay A.D."/>
            <person name="Moran D.A.P."/>
            <person name="Tomita M."/>
            <person name="Numata K."/>
            <person name="Arakawa K."/>
        </authorList>
    </citation>
    <scope>NUCLEOTIDE SEQUENCE</scope>
</reference>
<feature type="compositionally biased region" description="Basic and acidic residues" evidence="1">
    <location>
        <begin position="219"/>
        <end position="241"/>
    </location>
</feature>
<protein>
    <submittedName>
        <fullName evidence="2">Uncharacterized protein</fullName>
    </submittedName>
</protein>
<evidence type="ECO:0000256" key="1">
    <source>
        <dbReference type="SAM" id="MobiDB-lite"/>
    </source>
</evidence>